<feature type="compositionally biased region" description="Basic and acidic residues" evidence="1">
    <location>
        <begin position="379"/>
        <end position="388"/>
    </location>
</feature>
<organism evidence="3 4">
    <name type="scientific">Phyllobacterium brassicacearum</name>
    <dbReference type="NCBI Taxonomy" id="314235"/>
    <lineage>
        <taxon>Bacteria</taxon>
        <taxon>Pseudomonadati</taxon>
        <taxon>Pseudomonadota</taxon>
        <taxon>Alphaproteobacteria</taxon>
        <taxon>Hyphomicrobiales</taxon>
        <taxon>Phyllobacteriaceae</taxon>
        <taxon>Phyllobacterium</taxon>
    </lineage>
</organism>
<comment type="caution">
    <text evidence="3">The sequence shown here is derived from an EMBL/GenBank/DDBJ whole genome shotgun (WGS) entry which is preliminary data.</text>
</comment>
<evidence type="ECO:0000313" key="3">
    <source>
        <dbReference type="EMBL" id="PSH68156.1"/>
    </source>
</evidence>
<name>A0A2P7BNW7_9HYPH</name>
<dbReference type="Proteomes" id="UP000241444">
    <property type="component" value="Unassembled WGS sequence"/>
</dbReference>
<dbReference type="OrthoDB" id="8117459at2"/>
<feature type="region of interest" description="Disordered" evidence="1">
    <location>
        <begin position="330"/>
        <end position="403"/>
    </location>
</feature>
<sequence>MTIGADMPLRSQLDALVRDKGNGKHASDQKSAKETDIPADFKTIVKTVLPKLTPDKEDAAVENLPRDVTKPDVDLPASPTAGLFGQAILAFEQLLDRQRHENADQTQPTDDTKLSANADAASSVIAETLDVEGEEQTEALPDKKTERLAQRATPKSEEPAPAVSQTTQTPAKPGVEQGQVTEPGQLSPETPMAKSTPKEPAEKPSLPVADTAMSSSSQPAPAEVKPNATAQNNAPATPTVRPPVTGILVLSERTAGGTKTLMIQLQPIELGTVTARMRLTSEGMHIQLTAESREMAEHLASDHEALGKALQRAGVADDTSPVTIAVIDRSSAPSIAQTGQQNLTGQEQQANGRANGQPPSASQGSPDQRSPGQQTFGEFKLDDRDEVSAKTGAETRPSRGLVV</sequence>
<evidence type="ECO:0000259" key="2">
    <source>
        <dbReference type="Pfam" id="PF02120"/>
    </source>
</evidence>
<dbReference type="Pfam" id="PF02120">
    <property type="entry name" value="Flg_hook"/>
    <property type="match status" value="1"/>
</dbReference>
<dbReference type="EMBL" id="PGGO01000010">
    <property type="protein sequence ID" value="PSH68156.1"/>
    <property type="molecule type" value="Genomic_DNA"/>
</dbReference>
<feature type="compositionally biased region" description="Basic and acidic residues" evidence="1">
    <location>
        <begin position="16"/>
        <end position="35"/>
    </location>
</feature>
<gene>
    <name evidence="3" type="ORF">CU102_14615</name>
</gene>
<feature type="compositionally biased region" description="Polar residues" evidence="1">
    <location>
        <begin position="331"/>
        <end position="376"/>
    </location>
</feature>
<evidence type="ECO:0000313" key="4">
    <source>
        <dbReference type="Proteomes" id="UP000241444"/>
    </source>
</evidence>
<evidence type="ECO:0000256" key="1">
    <source>
        <dbReference type="SAM" id="MobiDB-lite"/>
    </source>
</evidence>
<protein>
    <recommendedName>
        <fullName evidence="2">Flagellar hook-length control protein-like C-terminal domain-containing protein</fullName>
    </recommendedName>
</protein>
<feature type="region of interest" description="Disordered" evidence="1">
    <location>
        <begin position="1"/>
        <end position="35"/>
    </location>
</feature>
<feature type="compositionally biased region" description="Polar residues" evidence="1">
    <location>
        <begin position="178"/>
        <end position="188"/>
    </location>
</feature>
<reference evidence="4" key="1">
    <citation type="submission" date="2017-11" db="EMBL/GenBank/DDBJ databases">
        <authorList>
            <person name="Kuznetsova I."/>
            <person name="Sazanova A."/>
            <person name="Chirak E."/>
            <person name="Safronova V."/>
            <person name="Willems A."/>
        </authorList>
    </citation>
    <scope>NUCLEOTIDE SEQUENCE [LARGE SCALE GENOMIC DNA]</scope>
    <source>
        <strain evidence="4">STM 196</strain>
    </source>
</reference>
<dbReference type="AlphaFoldDB" id="A0A2P7BNW7"/>
<proteinExistence type="predicted"/>
<accession>A0A2P7BNW7</accession>
<feature type="domain" description="Flagellar hook-length control protein-like C-terminal" evidence="2">
    <location>
        <begin position="254"/>
        <end position="318"/>
    </location>
</feature>
<feature type="region of interest" description="Disordered" evidence="1">
    <location>
        <begin position="95"/>
        <end position="242"/>
    </location>
</feature>
<dbReference type="InterPro" id="IPR038610">
    <property type="entry name" value="FliK-like_C_sf"/>
</dbReference>
<feature type="compositionally biased region" description="Low complexity" evidence="1">
    <location>
        <begin position="226"/>
        <end position="242"/>
    </location>
</feature>
<dbReference type="InterPro" id="IPR021136">
    <property type="entry name" value="Flagellar_hook_control-like_C"/>
</dbReference>
<dbReference type="Gene3D" id="3.30.750.140">
    <property type="match status" value="1"/>
</dbReference>
<keyword evidence="4" id="KW-1185">Reference proteome</keyword>
<feature type="compositionally biased region" description="Basic and acidic residues" evidence="1">
    <location>
        <begin position="140"/>
        <end position="158"/>
    </location>
</feature>